<organism evidence="15 16">
    <name type="scientific">Sphingomonas panacisoli</name>
    <dbReference type="NCBI Taxonomy" id="1813879"/>
    <lineage>
        <taxon>Bacteria</taxon>
        <taxon>Pseudomonadati</taxon>
        <taxon>Pseudomonadota</taxon>
        <taxon>Alphaproteobacteria</taxon>
        <taxon>Sphingomonadales</taxon>
        <taxon>Sphingomonadaceae</taxon>
        <taxon>Sphingomonas</taxon>
    </lineage>
</organism>
<evidence type="ECO:0000256" key="11">
    <source>
        <dbReference type="SAM" id="Coils"/>
    </source>
</evidence>
<dbReference type="CDD" id="cd06225">
    <property type="entry name" value="HAMP"/>
    <property type="match status" value="1"/>
</dbReference>
<accession>A0A5B8LK55</accession>
<evidence type="ECO:0000256" key="7">
    <source>
        <dbReference type="ARBA" id="ARBA00022777"/>
    </source>
</evidence>
<dbReference type="SMART" id="SM00304">
    <property type="entry name" value="HAMP"/>
    <property type="match status" value="1"/>
</dbReference>
<comment type="catalytic activity">
    <reaction evidence="1">
        <text>ATP + protein L-histidine = ADP + protein N-phospho-L-histidine.</text>
        <dbReference type="EC" id="2.7.13.3"/>
    </reaction>
</comment>
<dbReference type="PANTHER" id="PTHR45436:SF8">
    <property type="entry name" value="HISTIDINE KINASE"/>
    <property type="match status" value="1"/>
</dbReference>
<evidence type="ECO:0000313" key="16">
    <source>
        <dbReference type="Proteomes" id="UP000315673"/>
    </source>
</evidence>
<evidence type="ECO:0000256" key="3">
    <source>
        <dbReference type="ARBA" id="ARBA00012438"/>
    </source>
</evidence>
<dbReference type="OrthoDB" id="9815202at2"/>
<dbReference type="RefSeq" id="WP_146571914.1">
    <property type="nucleotide sequence ID" value="NZ_CP042306.1"/>
</dbReference>
<keyword evidence="5" id="KW-0808">Transferase</keyword>
<dbReference type="SUPFAM" id="SSF47384">
    <property type="entry name" value="Homodimeric domain of signal transducing histidine kinase"/>
    <property type="match status" value="1"/>
</dbReference>
<dbReference type="Gene3D" id="6.10.340.10">
    <property type="match status" value="1"/>
</dbReference>
<dbReference type="Pfam" id="PF00672">
    <property type="entry name" value="HAMP"/>
    <property type="match status" value="1"/>
</dbReference>
<dbReference type="InterPro" id="IPR003661">
    <property type="entry name" value="HisK_dim/P_dom"/>
</dbReference>
<feature type="domain" description="Histidine kinase" evidence="13">
    <location>
        <begin position="232"/>
        <end position="445"/>
    </location>
</feature>
<evidence type="ECO:0000256" key="1">
    <source>
        <dbReference type="ARBA" id="ARBA00000085"/>
    </source>
</evidence>
<keyword evidence="9" id="KW-0902">Two-component regulatory system</keyword>
<feature type="domain" description="HAMP" evidence="14">
    <location>
        <begin position="171"/>
        <end position="224"/>
    </location>
</feature>
<sequence length="446" mass="47642">MPRLTSSTAFRFATFYSATFTLLILALGAAMYWAIRHELRYDLDQRVVTERDAVGREAAVTGLAHVVAERAKREQGDMRYALLDASGRMVAGRAVVAAPSLGWSDMNFVKNNGQPDATRAFSARTPDGGLLIVGADPEAIEGLDERIIPLFAIAFGLIAVIGASGAFLLSRMLGGRLENVTRTAHAIIGGDLAQRVPLSGRGDEFDRLSATLNQMLDRIAALLDNLRQVSSDVAHDLRTPVARLRQKLELALTGDRDAQELRGAMQHAVGQTDDILELFSGILAISEVEAGASVAKQEFDLSALISDLADIYQAVAEEDGNRPFERDIAAGVALNGNRGLIAQLTTNLLDNALRHTPSGVGIGIDLISDAENVTIAVSDRGAGIPPAQRDNVFARFTRLEVSRTTPGHGLGLSLVAAIAKAHGGTVRLDDNHPGVKAMVILPRRPL</sequence>
<evidence type="ECO:0000256" key="8">
    <source>
        <dbReference type="ARBA" id="ARBA00022989"/>
    </source>
</evidence>
<dbReference type="GO" id="GO:0000155">
    <property type="term" value="F:phosphorelay sensor kinase activity"/>
    <property type="evidence" value="ECO:0007669"/>
    <property type="project" value="InterPro"/>
</dbReference>
<protein>
    <recommendedName>
        <fullName evidence="3">histidine kinase</fullName>
        <ecNumber evidence="3">2.7.13.3</ecNumber>
    </recommendedName>
</protein>
<evidence type="ECO:0000256" key="9">
    <source>
        <dbReference type="ARBA" id="ARBA00023012"/>
    </source>
</evidence>
<keyword evidence="7 15" id="KW-0418">Kinase</keyword>
<evidence type="ECO:0000256" key="5">
    <source>
        <dbReference type="ARBA" id="ARBA00022679"/>
    </source>
</evidence>
<dbReference type="EMBL" id="CP042306">
    <property type="protein sequence ID" value="QDZ07932.1"/>
    <property type="molecule type" value="Genomic_DNA"/>
</dbReference>
<dbReference type="InterPro" id="IPR004358">
    <property type="entry name" value="Sig_transdc_His_kin-like_C"/>
</dbReference>
<dbReference type="SUPFAM" id="SSF55874">
    <property type="entry name" value="ATPase domain of HSP90 chaperone/DNA topoisomerase II/histidine kinase"/>
    <property type="match status" value="1"/>
</dbReference>
<dbReference type="Pfam" id="PF00512">
    <property type="entry name" value="HisKA"/>
    <property type="match status" value="1"/>
</dbReference>
<dbReference type="CDD" id="cd00082">
    <property type="entry name" value="HisKA"/>
    <property type="match status" value="1"/>
</dbReference>
<dbReference type="Gene3D" id="1.10.287.130">
    <property type="match status" value="1"/>
</dbReference>
<dbReference type="PROSITE" id="PS50885">
    <property type="entry name" value="HAMP"/>
    <property type="match status" value="1"/>
</dbReference>
<keyword evidence="11" id="KW-0175">Coiled coil</keyword>
<dbReference type="EC" id="2.7.13.3" evidence="3"/>
<dbReference type="AlphaFoldDB" id="A0A5B8LK55"/>
<evidence type="ECO:0000256" key="2">
    <source>
        <dbReference type="ARBA" id="ARBA00004370"/>
    </source>
</evidence>
<gene>
    <name evidence="15" type="ORF">FPZ24_10905</name>
</gene>
<name>A0A5B8LK55_9SPHN</name>
<evidence type="ECO:0000256" key="12">
    <source>
        <dbReference type="SAM" id="Phobius"/>
    </source>
</evidence>
<dbReference type="SUPFAM" id="SSF158472">
    <property type="entry name" value="HAMP domain-like"/>
    <property type="match status" value="1"/>
</dbReference>
<dbReference type="InterPro" id="IPR036097">
    <property type="entry name" value="HisK_dim/P_sf"/>
</dbReference>
<dbReference type="PROSITE" id="PS50109">
    <property type="entry name" value="HIS_KIN"/>
    <property type="match status" value="1"/>
</dbReference>
<dbReference type="GO" id="GO:0005886">
    <property type="term" value="C:plasma membrane"/>
    <property type="evidence" value="ECO:0007669"/>
    <property type="project" value="TreeGrafter"/>
</dbReference>
<keyword evidence="8 12" id="KW-1133">Transmembrane helix</keyword>
<evidence type="ECO:0000259" key="13">
    <source>
        <dbReference type="PROSITE" id="PS50109"/>
    </source>
</evidence>
<dbReference type="KEGG" id="spai:FPZ24_10905"/>
<dbReference type="PANTHER" id="PTHR45436">
    <property type="entry name" value="SENSOR HISTIDINE KINASE YKOH"/>
    <property type="match status" value="1"/>
</dbReference>
<evidence type="ECO:0000256" key="4">
    <source>
        <dbReference type="ARBA" id="ARBA00022553"/>
    </source>
</evidence>
<dbReference type="SMART" id="SM00388">
    <property type="entry name" value="HisKA"/>
    <property type="match status" value="1"/>
</dbReference>
<comment type="subcellular location">
    <subcellularLocation>
        <location evidence="2">Membrane</location>
    </subcellularLocation>
</comment>
<dbReference type="InterPro" id="IPR003660">
    <property type="entry name" value="HAMP_dom"/>
</dbReference>
<dbReference type="Proteomes" id="UP000315673">
    <property type="component" value="Chromosome"/>
</dbReference>
<dbReference type="InterPro" id="IPR050428">
    <property type="entry name" value="TCS_sensor_his_kinase"/>
</dbReference>
<feature type="transmembrane region" description="Helical" evidence="12">
    <location>
        <begin position="12"/>
        <end position="35"/>
    </location>
</feature>
<keyword evidence="10 12" id="KW-0472">Membrane</keyword>
<dbReference type="InterPro" id="IPR036890">
    <property type="entry name" value="HATPase_C_sf"/>
</dbReference>
<evidence type="ECO:0000313" key="15">
    <source>
        <dbReference type="EMBL" id="QDZ07932.1"/>
    </source>
</evidence>
<proteinExistence type="predicted"/>
<dbReference type="Gene3D" id="3.30.565.10">
    <property type="entry name" value="Histidine kinase-like ATPase, C-terminal domain"/>
    <property type="match status" value="1"/>
</dbReference>
<feature type="coiled-coil region" evidence="11">
    <location>
        <begin position="205"/>
        <end position="232"/>
    </location>
</feature>
<dbReference type="InterPro" id="IPR003594">
    <property type="entry name" value="HATPase_dom"/>
</dbReference>
<keyword evidence="4" id="KW-0597">Phosphoprotein</keyword>
<dbReference type="InterPro" id="IPR005467">
    <property type="entry name" value="His_kinase_dom"/>
</dbReference>
<dbReference type="CDD" id="cd00075">
    <property type="entry name" value="HATPase"/>
    <property type="match status" value="1"/>
</dbReference>
<evidence type="ECO:0000256" key="10">
    <source>
        <dbReference type="ARBA" id="ARBA00023136"/>
    </source>
</evidence>
<dbReference type="PRINTS" id="PR00344">
    <property type="entry name" value="BCTRLSENSOR"/>
</dbReference>
<dbReference type="SMART" id="SM00387">
    <property type="entry name" value="HATPase_c"/>
    <property type="match status" value="1"/>
</dbReference>
<keyword evidence="6 12" id="KW-0812">Transmembrane</keyword>
<evidence type="ECO:0000259" key="14">
    <source>
        <dbReference type="PROSITE" id="PS50885"/>
    </source>
</evidence>
<dbReference type="Pfam" id="PF02518">
    <property type="entry name" value="HATPase_c"/>
    <property type="match status" value="1"/>
</dbReference>
<feature type="transmembrane region" description="Helical" evidence="12">
    <location>
        <begin position="147"/>
        <end position="169"/>
    </location>
</feature>
<reference evidence="15 16" key="1">
    <citation type="submission" date="2019-07" db="EMBL/GenBank/DDBJ databases">
        <title>Full genome sequence of Sphingomonas sp. 4R-6-7(HKS19).</title>
        <authorList>
            <person name="Im W.-T."/>
        </authorList>
    </citation>
    <scope>NUCLEOTIDE SEQUENCE [LARGE SCALE GENOMIC DNA]</scope>
    <source>
        <strain evidence="15 16">HKS19</strain>
    </source>
</reference>
<evidence type="ECO:0000256" key="6">
    <source>
        <dbReference type="ARBA" id="ARBA00022692"/>
    </source>
</evidence>
<keyword evidence="16" id="KW-1185">Reference proteome</keyword>